<keyword evidence="2" id="KW-0812">Transmembrane</keyword>
<dbReference type="Pfam" id="PF21070">
    <property type="entry name" value="IcmF_helical"/>
    <property type="match status" value="1"/>
</dbReference>
<dbReference type="EMBL" id="JACZZA010000006">
    <property type="protein sequence ID" value="MBE1161082.1"/>
    <property type="molecule type" value="Genomic_DNA"/>
</dbReference>
<dbReference type="InterPro" id="IPR010623">
    <property type="entry name" value="IcmF_C"/>
</dbReference>
<dbReference type="Pfam" id="PF14331">
    <property type="entry name" value="IcmF-related_N"/>
    <property type="match status" value="1"/>
</dbReference>
<feature type="transmembrane region" description="Helical" evidence="2">
    <location>
        <begin position="439"/>
        <end position="458"/>
    </location>
</feature>
<dbReference type="NCBIfam" id="TIGR03348">
    <property type="entry name" value="VI_IcmF"/>
    <property type="match status" value="1"/>
</dbReference>
<feature type="domain" description="Type VI secretion system component TssM1 N-terminal" evidence="5">
    <location>
        <begin position="186"/>
        <end position="443"/>
    </location>
</feature>
<feature type="domain" description="Type VI secretion system component TssM1 helical" evidence="6">
    <location>
        <begin position="993"/>
        <end position="1083"/>
    </location>
</feature>
<dbReference type="InterPro" id="IPR048677">
    <property type="entry name" value="TssM1_hel"/>
</dbReference>
<evidence type="ECO:0000256" key="1">
    <source>
        <dbReference type="SAM" id="MobiDB-lite"/>
    </source>
</evidence>
<dbReference type="InterPro" id="IPR009612">
    <property type="entry name" value="IcmF-rel"/>
</dbReference>
<dbReference type="SUPFAM" id="SSF52540">
    <property type="entry name" value="P-loop containing nucleoside triphosphate hydrolases"/>
    <property type="match status" value="1"/>
</dbReference>
<organism evidence="7 8">
    <name type="scientific">Dyella acidiphila</name>
    <dbReference type="NCBI Taxonomy" id="2775866"/>
    <lineage>
        <taxon>Bacteria</taxon>
        <taxon>Pseudomonadati</taxon>
        <taxon>Pseudomonadota</taxon>
        <taxon>Gammaproteobacteria</taxon>
        <taxon>Lysobacterales</taxon>
        <taxon>Rhodanobacteraceae</taxon>
        <taxon>Dyella</taxon>
    </lineage>
</organism>
<name>A0ABR9GAM5_9GAMM</name>
<evidence type="ECO:0000259" key="3">
    <source>
        <dbReference type="Pfam" id="PF06744"/>
    </source>
</evidence>
<feature type="region of interest" description="Disordered" evidence="1">
    <location>
        <begin position="564"/>
        <end position="590"/>
    </location>
</feature>
<feature type="region of interest" description="Disordered" evidence="1">
    <location>
        <begin position="1213"/>
        <end position="1253"/>
    </location>
</feature>
<dbReference type="RefSeq" id="WP_192555930.1">
    <property type="nucleotide sequence ID" value="NZ_JACZZA010000006.1"/>
</dbReference>
<evidence type="ECO:0000259" key="4">
    <source>
        <dbReference type="Pfam" id="PF06761"/>
    </source>
</evidence>
<keyword evidence="8" id="KW-1185">Reference proteome</keyword>
<evidence type="ECO:0000259" key="6">
    <source>
        <dbReference type="Pfam" id="PF21070"/>
    </source>
</evidence>
<dbReference type="Pfam" id="PF06744">
    <property type="entry name" value="IcmF_C"/>
    <property type="match status" value="1"/>
</dbReference>
<evidence type="ECO:0000259" key="5">
    <source>
        <dbReference type="Pfam" id="PF14331"/>
    </source>
</evidence>
<keyword evidence="2" id="KW-1133">Transmembrane helix</keyword>
<evidence type="ECO:0000313" key="7">
    <source>
        <dbReference type="EMBL" id="MBE1161082.1"/>
    </source>
</evidence>
<feature type="transmembrane region" description="Helical" evidence="2">
    <location>
        <begin position="36"/>
        <end position="57"/>
    </location>
</feature>
<protein>
    <submittedName>
        <fullName evidence="7">Type VI secretion system membrane subunit TssM</fullName>
    </submittedName>
</protein>
<feature type="compositionally biased region" description="Low complexity" evidence="1">
    <location>
        <begin position="1227"/>
        <end position="1253"/>
    </location>
</feature>
<feature type="domain" description="Type VI secretion system IcmF C-terminal" evidence="3">
    <location>
        <begin position="1101"/>
        <end position="1204"/>
    </location>
</feature>
<feature type="compositionally biased region" description="Polar residues" evidence="1">
    <location>
        <begin position="578"/>
        <end position="590"/>
    </location>
</feature>
<evidence type="ECO:0000256" key="2">
    <source>
        <dbReference type="SAM" id="Phobius"/>
    </source>
</evidence>
<accession>A0ABR9GAM5</accession>
<dbReference type="InterPro" id="IPR025743">
    <property type="entry name" value="TssM1_N"/>
</dbReference>
<gene>
    <name evidence="7" type="primary">tssM</name>
    <name evidence="7" type="ORF">IGX34_11845</name>
</gene>
<dbReference type="InterPro" id="IPR027417">
    <property type="entry name" value="P-loop_NTPase"/>
</dbReference>
<sequence>MNRLRYMLTDSRTLAILGIAIMAGLFFLGPNTLKMLAFWIGIGLVALLLVLIGLWIAHHLRARRSSEQLGDALLKPGTNSAGQATAHNADVEALHTRLRDAVKTIKTSRLGQTKGTEALYELPWYMIIGNPAAGKSTAIVNSGLRFPFADSHGSIVQGIGGTRNCDWYFTTEGILLDTAGRYSVHDENRSEWLSFLELLRKHRPRAPINGIIIAASIAELTGNRPEFAISLAKNLRQRVQELTEWLEVIAPVYVVFTKADLIAGFNDFFRTLDDNERERVWGTTLPFHPSDGNDAADEFDRYFDELSKGVKEMSLSQMALARGNTVAPGLLTLPLEFSGIKATLRTFITTLFEDNPFQFRPVFRGFYFTSALQETASVHAASDRITQRYGLSRPHEAPQLDSVTSTKSYFLLDLFRKVIFADKQLVQQYSSRNRTRTRYAVMLGSALALGLALAGWAWSYTDNKQLVTNVQADLDKVVGLQKGRVDLQSRLQALQILQDRLQQLDAYRGDHPLMLGLGLYQGDTIENKLRAEYFAGMRQLMLVPVQQNMEAYLAQVVAHRDQLTPAQSGAPDAAAKPAQQNGSTYQALSPTNSQDAYNALKAYLMLGDASHVEQVHLTDQLARFWREWLNANRGMMTREDMISSADHLLNYYIAQSDQAGWPTIDTKVSLVDDTRQALNHVMRGMPAVDRVYAQIKARAATRFPSISVAAIVGDQADKTLVGSYAISGTYSREAWEGYVKDAIHDAANKEMNASDWVLQSAQQDDLTLSGSPEQIQKQLESMYAKDYVTEWKKFMQGVSVASFGSFEAAVSNMNQLGDPQNSPMRKLMDTVYQETSWDNPSLVNQGLKSAQGGLVGWFKRVILRQQPRGVNLNLDNIKAPDGSLQVGPVGREFAGVARLMIARDNNPPLMQNYLDMLAKLRTRLNAIKNQGDPGPGARDLMQKTLASSGSELSDGLQLVDEQMLDGLDDSQRKTLRPLLLRPLMQTFSALVPPTETEINKIWTAQVYTPFEKDLAQKYPFDTNGQIQAANSEISVIFGPEGAISKFASDTLGPLVDRRGDALTAKQWADMGITLSPQLMTGFAQWVAPLGQTVGGADQTVFQVEPEPGSGGISEYSININGQTLRYRNTPPEWKSFVWNGSDANSNVQISAVTFDGRTVMIQNLTGGDALTQLFRAAKGSRGDDGVYTLTWSQDQIAVTVHLRLVSSAQANADGSQKQGLQGATLPASVAGTSTSSNAASGTNSTQSTTEGAP</sequence>
<proteinExistence type="predicted"/>
<feature type="transmembrane region" description="Helical" evidence="2">
    <location>
        <begin position="12"/>
        <end position="30"/>
    </location>
</feature>
<dbReference type="Pfam" id="PF06761">
    <property type="entry name" value="IcmF-related"/>
    <property type="match status" value="1"/>
</dbReference>
<dbReference type="PANTHER" id="PTHR36153:SF1">
    <property type="entry name" value="TYPE VI SECRETION SYSTEM COMPONENT TSSM1"/>
    <property type="match status" value="1"/>
</dbReference>
<dbReference type="InterPro" id="IPR017731">
    <property type="entry name" value="TssM1-like"/>
</dbReference>
<dbReference type="InterPro" id="IPR053156">
    <property type="entry name" value="T6SS_TssM-like"/>
</dbReference>
<dbReference type="Proteomes" id="UP000651010">
    <property type="component" value="Unassembled WGS sequence"/>
</dbReference>
<feature type="domain" description="IcmF-related" evidence="4">
    <location>
        <begin position="491"/>
        <end position="836"/>
    </location>
</feature>
<keyword evidence="2" id="KW-0472">Membrane</keyword>
<comment type="caution">
    <text evidence="7">The sequence shown here is derived from an EMBL/GenBank/DDBJ whole genome shotgun (WGS) entry which is preliminary data.</text>
</comment>
<evidence type="ECO:0000313" key="8">
    <source>
        <dbReference type="Proteomes" id="UP000651010"/>
    </source>
</evidence>
<dbReference type="PANTHER" id="PTHR36153">
    <property type="entry name" value="INNER MEMBRANE PROTEIN-RELATED"/>
    <property type="match status" value="1"/>
</dbReference>
<reference evidence="7 8" key="1">
    <citation type="submission" date="2020-09" db="EMBL/GenBank/DDBJ databases">
        <title>Dyella sp. 7MK23 isolated from forest soil.</title>
        <authorList>
            <person name="Fu J."/>
        </authorList>
    </citation>
    <scope>NUCLEOTIDE SEQUENCE [LARGE SCALE GENOMIC DNA]</scope>
    <source>
        <strain evidence="7 8">7MK23</strain>
    </source>
</reference>